<dbReference type="EMBL" id="BAABLK010000033">
    <property type="protein sequence ID" value="GAA5227772.1"/>
    <property type="molecule type" value="Genomic_DNA"/>
</dbReference>
<evidence type="ECO:0000256" key="6">
    <source>
        <dbReference type="ARBA" id="ARBA00023157"/>
    </source>
</evidence>
<feature type="domain" description="Laminin G" evidence="11">
    <location>
        <begin position="600"/>
        <end position="784"/>
    </location>
</feature>
<evidence type="ECO:0000256" key="2">
    <source>
        <dbReference type="ARBA" id="ARBA00004316"/>
    </source>
</evidence>
<proteinExistence type="predicted"/>
<dbReference type="InterPro" id="IPR015943">
    <property type="entry name" value="WD40/YVTN_repeat-like_dom_sf"/>
</dbReference>
<evidence type="ECO:0000256" key="9">
    <source>
        <dbReference type="ARBA" id="ARBA00023326"/>
    </source>
</evidence>
<dbReference type="InterPro" id="IPR013783">
    <property type="entry name" value="Ig-like_fold"/>
</dbReference>
<evidence type="ECO:0000256" key="10">
    <source>
        <dbReference type="SAM" id="SignalP"/>
    </source>
</evidence>
<dbReference type="InterPro" id="IPR011047">
    <property type="entry name" value="Quinoprotein_ADH-like_sf"/>
</dbReference>
<dbReference type="PANTHER" id="PTHR19277:SF125">
    <property type="entry name" value="B6"/>
    <property type="match status" value="1"/>
</dbReference>
<evidence type="ECO:0000256" key="8">
    <source>
        <dbReference type="ARBA" id="ARBA00023295"/>
    </source>
</evidence>
<protein>
    <recommendedName>
        <fullName evidence="11">Laminin G domain-containing protein</fullName>
    </recommendedName>
</protein>
<reference evidence="13" key="1">
    <citation type="journal article" date="2019" name="Int. J. Syst. Evol. Microbiol.">
        <title>The Global Catalogue of Microorganisms (GCM) 10K type strain sequencing project: providing services to taxonomists for standard genome sequencing and annotation.</title>
        <authorList>
            <consortium name="The Broad Institute Genomics Platform"/>
            <consortium name="The Broad Institute Genome Sequencing Center for Infectious Disease"/>
            <person name="Wu L."/>
            <person name="Ma J."/>
        </authorList>
    </citation>
    <scope>NUCLEOTIDE SEQUENCE [LARGE SCALE GENOMIC DNA]</scope>
    <source>
        <strain evidence="13">JCM 18952</strain>
    </source>
</reference>
<dbReference type="Gene3D" id="2.60.120.200">
    <property type="match status" value="1"/>
</dbReference>
<comment type="caution">
    <text evidence="12">The sequence shown here is derived from an EMBL/GenBank/DDBJ whole genome shotgun (WGS) entry which is preliminary data.</text>
</comment>
<keyword evidence="7" id="KW-0966">Cell projection</keyword>
<dbReference type="CDD" id="cd00063">
    <property type="entry name" value="FN3"/>
    <property type="match status" value="1"/>
</dbReference>
<comment type="subcellular location">
    <subcellularLocation>
        <location evidence="2">Cell projection</location>
    </subcellularLocation>
</comment>
<keyword evidence="4 10" id="KW-0732">Signal</keyword>
<feature type="chain" id="PRO_5046613443" description="Laminin G domain-containing protein" evidence="10">
    <location>
        <begin position="32"/>
        <end position="836"/>
    </location>
</feature>
<dbReference type="SUPFAM" id="SSF49899">
    <property type="entry name" value="Concanavalin A-like lectins/glucanases"/>
    <property type="match status" value="1"/>
</dbReference>
<accession>A0ABP9TQ11</accession>
<dbReference type="Pfam" id="PF13385">
    <property type="entry name" value="Laminin_G_3"/>
    <property type="match status" value="1"/>
</dbReference>
<keyword evidence="6" id="KW-1015">Disulfide bond</keyword>
<evidence type="ECO:0000256" key="1">
    <source>
        <dbReference type="ARBA" id="ARBA00001913"/>
    </source>
</evidence>
<evidence type="ECO:0000313" key="12">
    <source>
        <dbReference type="EMBL" id="GAA5227772.1"/>
    </source>
</evidence>
<dbReference type="SUPFAM" id="SSF49265">
    <property type="entry name" value="Fibronectin type III"/>
    <property type="match status" value="1"/>
</dbReference>
<dbReference type="SUPFAM" id="SSF50998">
    <property type="entry name" value="Quinoprotein alcohol dehydrogenase-like"/>
    <property type="match status" value="1"/>
</dbReference>
<keyword evidence="13" id="KW-1185">Reference proteome</keyword>
<evidence type="ECO:0000259" key="11">
    <source>
        <dbReference type="PROSITE" id="PS50025"/>
    </source>
</evidence>
<dbReference type="InterPro" id="IPR036116">
    <property type="entry name" value="FN3_sf"/>
</dbReference>
<dbReference type="Gene3D" id="2.130.10.10">
    <property type="entry name" value="YVTN repeat-like/Quinoprotein amine dehydrogenase"/>
    <property type="match status" value="1"/>
</dbReference>
<dbReference type="PANTHER" id="PTHR19277">
    <property type="entry name" value="PENTRAXIN"/>
    <property type="match status" value="1"/>
</dbReference>
<dbReference type="InterPro" id="IPR006558">
    <property type="entry name" value="LamG-like"/>
</dbReference>
<dbReference type="InterPro" id="IPR051360">
    <property type="entry name" value="Neuronal_Pentraxin_Related"/>
</dbReference>
<keyword evidence="5" id="KW-0106">Calcium</keyword>
<keyword evidence="3" id="KW-0479">Metal-binding</keyword>
<evidence type="ECO:0000256" key="3">
    <source>
        <dbReference type="ARBA" id="ARBA00022723"/>
    </source>
</evidence>
<evidence type="ECO:0000256" key="5">
    <source>
        <dbReference type="ARBA" id="ARBA00022837"/>
    </source>
</evidence>
<evidence type="ECO:0000256" key="4">
    <source>
        <dbReference type="ARBA" id="ARBA00022729"/>
    </source>
</evidence>
<dbReference type="InterPro" id="IPR003961">
    <property type="entry name" value="FN3_dom"/>
</dbReference>
<dbReference type="InterPro" id="IPR013320">
    <property type="entry name" value="ConA-like_dom_sf"/>
</dbReference>
<dbReference type="SMART" id="SM00560">
    <property type="entry name" value="LamGL"/>
    <property type="match status" value="1"/>
</dbReference>
<name>A0ABP9TQ11_9MICC</name>
<organism evidence="12 13">
    <name type="scientific">Paeniglutamicibacter antarcticus</name>
    <dbReference type="NCBI Taxonomy" id="494023"/>
    <lineage>
        <taxon>Bacteria</taxon>
        <taxon>Bacillati</taxon>
        <taxon>Actinomycetota</taxon>
        <taxon>Actinomycetes</taxon>
        <taxon>Micrococcales</taxon>
        <taxon>Micrococcaceae</taxon>
        <taxon>Paeniglutamicibacter</taxon>
    </lineage>
</organism>
<keyword evidence="9" id="KW-0119">Carbohydrate metabolism</keyword>
<evidence type="ECO:0000256" key="7">
    <source>
        <dbReference type="ARBA" id="ARBA00023273"/>
    </source>
</evidence>
<dbReference type="Gene3D" id="2.60.40.10">
    <property type="entry name" value="Immunoglobulins"/>
    <property type="match status" value="1"/>
</dbReference>
<keyword evidence="8" id="KW-0326">Glycosidase</keyword>
<dbReference type="InterPro" id="IPR001791">
    <property type="entry name" value="Laminin_G"/>
</dbReference>
<keyword evidence="9" id="KW-0624">Polysaccharide degradation</keyword>
<feature type="signal peptide" evidence="10">
    <location>
        <begin position="1"/>
        <end position="31"/>
    </location>
</feature>
<dbReference type="PROSITE" id="PS50025">
    <property type="entry name" value="LAM_G_DOMAIN"/>
    <property type="match status" value="1"/>
</dbReference>
<evidence type="ECO:0000313" key="13">
    <source>
        <dbReference type="Proteomes" id="UP001501257"/>
    </source>
</evidence>
<comment type="cofactor">
    <cofactor evidence="1">
        <name>Ca(2+)</name>
        <dbReference type="ChEBI" id="CHEBI:29108"/>
    </cofactor>
</comment>
<gene>
    <name evidence="12" type="ORF">GCM10025778_23050</name>
</gene>
<dbReference type="Proteomes" id="UP001501257">
    <property type="component" value="Unassembled WGS sequence"/>
</dbReference>
<keyword evidence="8" id="KW-0378">Hydrolase</keyword>
<sequence length="836" mass="88687">MHKGISSALASLSATAMVMALLVLVSAPAYGDAHPSDPATPSTVTADALPTVQINGVVWSQVVIGNVVYAGGSFSTARPAGAPAGTQTVVRNNILAYDIATGELINSFSPSFNGQVLSLAASPDGSRLYAGGDFTTMNGESALRMVALEPDTGQRIADFDPQPSNSVRTMVATESTVYFGGSFFRVGSAWREQLAAVRASDATLLALRPVVTGGRVDTLSLSPDGSKLAVGGQFDTVNGTKGNSSALAVVRADTGEKMAYPASAYVRNGVGGDGSITSIASDDSTFYASGFTFGRQSTLEGIVAINWSDLDTRWLEDCHGDTYSVYATDDLVYLAGHPHYCGNIGGFAQESPWEYNRAMAFGKDAAGIITREIHGYTNFEGLPHPKLQTWFPALSAGRYTGQNQGPWNVAGNGDFVVYGGEFLRVNYQDQQGLVRFAASSQAPNLRGPEPQGDAFVPSLSSTTAGEVRVRWQAAHDQDDTKLAYKVIRDGKNSAPIHTVEADSTFWDRPGHSFTDAGLALGSTHTYRVFASDPSGRESRSQTVSITVATNDEPSSHYAQVIEGDKPANHWPIKASDEATLVDESGDDDLKLNGNAGIDPGSTLTGASGTSLRLNSGIAADAVRAHRPNEFATELWFKASSNQQGRLIGYGNAITGNSSNHDRLTYINSLGKLSFGVYERGARRTITSSDSYTDGKWHHVVSTLGANGMRLYVDGQEVASRASTTTALELDGFWRLGSDRMSGWPSAPSSGFSGLLDEVAIYDRQLSAASIANHYQAGQGQMVNVSPVAALMAEVDGMAVEVDGTGSSDPDGTVTHYAWDRRRVHCTRGSRNPRLPR</sequence>
<dbReference type="RefSeq" id="WP_210101689.1">
    <property type="nucleotide sequence ID" value="NZ_BAABLK010000033.1"/>
</dbReference>